<feature type="binding site" evidence="13">
    <location>
        <position position="773"/>
    </location>
    <ligand>
        <name>substrate</name>
    </ligand>
</feature>
<evidence type="ECO:0000256" key="11">
    <source>
        <dbReference type="PIRNR" id="PIRNR000853"/>
    </source>
</evidence>
<dbReference type="SUPFAM" id="SSF52009">
    <property type="entry name" value="Phosphohistidine domain"/>
    <property type="match status" value="1"/>
</dbReference>
<evidence type="ECO:0000256" key="14">
    <source>
        <dbReference type="PIRSR" id="PIRSR000853-3"/>
    </source>
</evidence>
<dbReference type="Gene3D" id="3.20.20.60">
    <property type="entry name" value="Phosphoenolpyruvate-binding domains"/>
    <property type="match status" value="1"/>
</dbReference>
<evidence type="ECO:0000259" key="17">
    <source>
        <dbReference type="Pfam" id="PF02896"/>
    </source>
</evidence>
<feature type="binding site" evidence="13">
    <location>
        <position position="770"/>
    </location>
    <ligand>
        <name>substrate</name>
    </ligand>
</feature>
<keyword evidence="10 14" id="KW-0460">Magnesium</keyword>
<dbReference type="Gene3D" id="3.30.470.20">
    <property type="entry name" value="ATP-grasp fold, B domain"/>
    <property type="match status" value="1"/>
</dbReference>
<dbReference type="InterPro" id="IPR015813">
    <property type="entry name" value="Pyrv/PenolPyrv_kinase-like_dom"/>
</dbReference>
<dbReference type="PROSITE" id="PS00742">
    <property type="entry name" value="PEP_ENZYMES_2"/>
    <property type="match status" value="1"/>
</dbReference>
<dbReference type="InterPro" id="IPR023151">
    <property type="entry name" value="PEP_util_CS"/>
</dbReference>
<feature type="domain" description="Pyruvate phosphate dikinase AMP/ATP-binding" evidence="16">
    <location>
        <begin position="54"/>
        <end position="293"/>
    </location>
</feature>
<protein>
    <recommendedName>
        <fullName evidence="4 11">Pyruvate, phosphate dikinase</fullName>
        <ecNumber evidence="3 11">2.7.9.1</ecNumber>
    </recommendedName>
</protein>
<keyword evidence="9" id="KW-0067">ATP-binding</keyword>
<dbReference type="PROSITE" id="PS00370">
    <property type="entry name" value="PEP_ENZYMES_PHOS_SITE"/>
    <property type="match status" value="1"/>
</dbReference>
<evidence type="ECO:0000256" key="12">
    <source>
        <dbReference type="PIRSR" id="PIRSR000853-1"/>
    </source>
</evidence>
<dbReference type="InterPro" id="IPR040442">
    <property type="entry name" value="Pyrv_kinase-like_dom_sf"/>
</dbReference>
<feature type="binding site" evidence="13">
    <location>
        <position position="614"/>
    </location>
    <ligand>
        <name>substrate</name>
    </ligand>
</feature>
<dbReference type="InterPro" id="IPR018274">
    <property type="entry name" value="PEP_util_AS"/>
</dbReference>
<evidence type="ECO:0000259" key="15">
    <source>
        <dbReference type="Pfam" id="PF00391"/>
    </source>
</evidence>
<dbReference type="InterPro" id="IPR036637">
    <property type="entry name" value="Phosphohistidine_dom_sf"/>
</dbReference>
<dbReference type="AlphaFoldDB" id="A0A926NP44"/>
<dbReference type="PANTHER" id="PTHR22931:SF9">
    <property type="entry name" value="PYRUVATE, PHOSPHATE DIKINASE 1, CHLOROPLASTIC"/>
    <property type="match status" value="1"/>
</dbReference>
<dbReference type="Gene3D" id="3.50.30.10">
    <property type="entry name" value="Phosphohistidine domain"/>
    <property type="match status" value="1"/>
</dbReference>
<comment type="caution">
    <text evidence="18">The sequence shown here is derived from an EMBL/GenBank/DDBJ whole genome shotgun (WGS) entry which is preliminary data.</text>
</comment>
<keyword evidence="8" id="KW-0418">Kinase</keyword>
<feature type="binding site" evidence="13">
    <location>
        <position position="749"/>
    </location>
    <ligand>
        <name>substrate</name>
    </ligand>
</feature>
<dbReference type="EC" id="2.7.9.1" evidence="3 11"/>
<dbReference type="SUPFAM" id="SSF51621">
    <property type="entry name" value="Phosphoenolpyruvate/pyruvate domain"/>
    <property type="match status" value="1"/>
</dbReference>
<dbReference type="Pfam" id="PF00391">
    <property type="entry name" value="PEP-utilizers"/>
    <property type="match status" value="1"/>
</dbReference>
<proteinExistence type="inferred from homology"/>
<evidence type="ECO:0000256" key="5">
    <source>
        <dbReference type="ARBA" id="ARBA00022679"/>
    </source>
</evidence>
<reference evidence="18" key="1">
    <citation type="submission" date="2020-09" db="EMBL/GenBank/DDBJ databases">
        <title>A novel bacterium of genus Bacillus, isolated from South China Sea.</title>
        <authorList>
            <person name="Huang H."/>
            <person name="Mo K."/>
            <person name="Hu Y."/>
        </authorList>
    </citation>
    <scope>NUCLEOTIDE SEQUENCE</scope>
    <source>
        <strain evidence="18">IB182487</strain>
    </source>
</reference>
<evidence type="ECO:0000256" key="13">
    <source>
        <dbReference type="PIRSR" id="PIRSR000853-2"/>
    </source>
</evidence>
<evidence type="ECO:0000256" key="2">
    <source>
        <dbReference type="ARBA" id="ARBA00007837"/>
    </source>
</evidence>
<keyword evidence="18" id="KW-0670">Pyruvate</keyword>
<dbReference type="InterPro" id="IPR008279">
    <property type="entry name" value="PEP-util_enz_mobile_dom"/>
</dbReference>
<dbReference type="NCBIfam" id="TIGR01828">
    <property type="entry name" value="pyru_phos_dikin"/>
    <property type="match status" value="1"/>
</dbReference>
<evidence type="ECO:0000256" key="10">
    <source>
        <dbReference type="ARBA" id="ARBA00022842"/>
    </source>
</evidence>
<comment type="similarity">
    <text evidence="2 11">Belongs to the PEP-utilizing enzyme family.</text>
</comment>
<comment type="catalytic activity">
    <reaction evidence="11">
        <text>pyruvate + phosphate + ATP = phosphoenolpyruvate + AMP + diphosphate + H(+)</text>
        <dbReference type="Rhea" id="RHEA:10756"/>
        <dbReference type="ChEBI" id="CHEBI:15361"/>
        <dbReference type="ChEBI" id="CHEBI:15378"/>
        <dbReference type="ChEBI" id="CHEBI:30616"/>
        <dbReference type="ChEBI" id="CHEBI:33019"/>
        <dbReference type="ChEBI" id="CHEBI:43474"/>
        <dbReference type="ChEBI" id="CHEBI:58702"/>
        <dbReference type="ChEBI" id="CHEBI:456215"/>
        <dbReference type="EC" id="2.7.9.1"/>
    </reaction>
</comment>
<dbReference type="Gene3D" id="1.20.80.30">
    <property type="match status" value="1"/>
</dbReference>
<dbReference type="InterPro" id="IPR010121">
    <property type="entry name" value="Pyruvate_phosphate_dikinase"/>
</dbReference>
<dbReference type="Gene3D" id="1.10.189.10">
    <property type="entry name" value="Pyruvate Phosphate Dikinase, domain 2"/>
    <property type="match status" value="1"/>
</dbReference>
<feature type="domain" description="Pyruvate phosphate dikinase AMP/ATP-binding" evidence="16">
    <location>
        <begin position="302"/>
        <end position="351"/>
    </location>
</feature>
<keyword evidence="19" id="KW-1185">Reference proteome</keyword>
<dbReference type="GO" id="GO:0046872">
    <property type="term" value="F:metal ion binding"/>
    <property type="evidence" value="ECO:0007669"/>
    <property type="project" value="UniProtKB-UniRule"/>
</dbReference>
<dbReference type="RefSeq" id="WP_191162725.1">
    <property type="nucleotide sequence ID" value="NZ_JACXAI010000059.1"/>
</dbReference>
<feature type="active site" description="Tele-phosphohistidine intermediate" evidence="12">
    <location>
        <position position="452"/>
    </location>
</feature>
<feature type="active site" description="Proton donor" evidence="12">
    <location>
        <position position="836"/>
    </location>
</feature>
<evidence type="ECO:0000256" key="9">
    <source>
        <dbReference type="ARBA" id="ARBA00022840"/>
    </source>
</evidence>
<keyword evidence="7" id="KW-0547">Nucleotide-binding</keyword>
<feature type="binding site" evidence="14">
    <location>
        <position position="773"/>
    </location>
    <ligand>
        <name>Mg(2+)</name>
        <dbReference type="ChEBI" id="CHEBI:18420"/>
    </ligand>
</feature>
<dbReference type="PIRSF" id="PIRSF000853">
    <property type="entry name" value="PPDK"/>
    <property type="match status" value="1"/>
</dbReference>
<dbReference type="Pfam" id="PF01326">
    <property type="entry name" value="PPDK_N"/>
    <property type="match status" value="2"/>
</dbReference>
<evidence type="ECO:0000259" key="16">
    <source>
        <dbReference type="Pfam" id="PF01326"/>
    </source>
</evidence>
<evidence type="ECO:0000313" key="19">
    <source>
        <dbReference type="Proteomes" id="UP000626844"/>
    </source>
</evidence>
<dbReference type="PANTHER" id="PTHR22931">
    <property type="entry name" value="PHOSPHOENOLPYRUVATE DIKINASE-RELATED"/>
    <property type="match status" value="1"/>
</dbReference>
<dbReference type="SUPFAM" id="SSF56059">
    <property type="entry name" value="Glutathione synthetase ATP-binding domain-like"/>
    <property type="match status" value="1"/>
</dbReference>
<dbReference type="NCBIfam" id="NF004531">
    <property type="entry name" value="PRK05878.1"/>
    <property type="match status" value="1"/>
</dbReference>
<dbReference type="InterPro" id="IPR000121">
    <property type="entry name" value="PEP_util_C"/>
</dbReference>
<keyword evidence="5 18" id="KW-0808">Transferase</keyword>
<name>A0A926NP44_9BACI</name>
<evidence type="ECO:0000256" key="3">
    <source>
        <dbReference type="ARBA" id="ARBA00011994"/>
    </source>
</evidence>
<feature type="domain" description="PEP-utilising enzyme C-terminal" evidence="17">
    <location>
        <begin position="518"/>
        <end position="874"/>
    </location>
</feature>
<dbReference type="InterPro" id="IPR013815">
    <property type="entry name" value="ATP_grasp_subdomain_1"/>
</dbReference>
<evidence type="ECO:0000256" key="4">
    <source>
        <dbReference type="ARBA" id="ARBA00020138"/>
    </source>
</evidence>
<feature type="binding site" evidence="13">
    <location>
        <position position="558"/>
    </location>
    <ligand>
        <name>substrate</name>
    </ligand>
</feature>
<evidence type="ECO:0000313" key="18">
    <source>
        <dbReference type="EMBL" id="MBD1383498.1"/>
    </source>
</evidence>
<organism evidence="18 19">
    <name type="scientific">Metabacillus arenae</name>
    <dbReference type="NCBI Taxonomy" id="2771434"/>
    <lineage>
        <taxon>Bacteria</taxon>
        <taxon>Bacillati</taxon>
        <taxon>Bacillota</taxon>
        <taxon>Bacilli</taxon>
        <taxon>Bacillales</taxon>
        <taxon>Bacillaceae</taxon>
        <taxon>Metabacillus</taxon>
    </lineage>
</organism>
<sequence>MNKFVYMFDEGNSKKKELLGGKGANLAEMTRIGLPVPYGFTISTEACNSYYDAEKSIPPEIEFQVLEALKNLEEKTSKKLGDPSNPLLVSVRSGAVHSMPGMMDTVLNLGMNDETVEGMAKLTNNSRFAYDSYRRFIQMFSDVVLNVDSFYFEQFLEEIREKKGYHSDPEMTAEDWKEVIKGYKEIVKRNARRTFPENPKEQLFLSIRAVFDSWNNQRAIVYRRLQKIPGHLGTAVNIQSMVFGNMGNDSGTGVAFTRNPSTGEAKLYGEYLINAQGEDVVAGIRTPQPISSLQEEMPEVYQQFARTCHLLEKHYQDMQDIEFTVERGKLFILQTRTGKRTAQAAIRIAVELVKEQIISKQEAILRVDPDQLNQLLHRRIDDSYERKQLAKGLPASPGAATGQVVFDADEAERLAKDEIKVILVRPETTPDDIHGIVAAGATVTSRGGMTSHAAVVARGMGKACICGCESLKIDLKLKQFKVGDTIVNQGDIITIDGSTGEIMLGEIPMIEPQLSDEFQLLLTWADEERKLGVRANADNPEDAKKALEFGAGGIGLCRTEHMFMDAKRIPIVQDMILAETYQERENALAKLLPMQQENFEGIFEAMHGNPVTIRLLDPPLHEFLPDKEELLVEVTKLQITNSNSKELQDKEQLLRKVRQLDEFNPMLGHRGCRLGMIFPEIYVMQAKAIFYAIAKVMEKGLVVKPEIMIPLVGHVNELKEMRQLVINAGLQVAEETEQEFNYLIGTMIEVPRAALTADQIAGEADFFSFGTNDLTQTTFGYSRDDAEGKFLQAYIENKVLPENPFASLDQDGVGKLVETGVKLGRETKPGLKTGICGEHGGEKHSIQFCHDVGLDYVSCSPYRVPLARLAAAQAAIKNEQKNA</sequence>
<dbReference type="GO" id="GO:0050242">
    <property type="term" value="F:pyruvate, phosphate dikinase activity"/>
    <property type="evidence" value="ECO:0007669"/>
    <property type="project" value="UniProtKB-UniRule"/>
</dbReference>
<dbReference type="GO" id="GO:0005524">
    <property type="term" value="F:ATP binding"/>
    <property type="evidence" value="ECO:0007669"/>
    <property type="project" value="UniProtKB-UniRule"/>
</dbReference>
<dbReference type="Pfam" id="PF02896">
    <property type="entry name" value="PEP-utilizers_C"/>
    <property type="match status" value="1"/>
</dbReference>
<evidence type="ECO:0000256" key="8">
    <source>
        <dbReference type="ARBA" id="ARBA00022777"/>
    </source>
</evidence>
<dbReference type="Proteomes" id="UP000626844">
    <property type="component" value="Unassembled WGS sequence"/>
</dbReference>
<gene>
    <name evidence="18" type="ORF">IC621_25295</name>
</gene>
<feature type="binding site" evidence="14">
    <location>
        <position position="749"/>
    </location>
    <ligand>
        <name>Mg(2+)</name>
        <dbReference type="ChEBI" id="CHEBI:18420"/>
    </ligand>
</feature>
<feature type="binding site" evidence="13">
    <location>
        <position position="771"/>
    </location>
    <ligand>
        <name>substrate</name>
    </ligand>
</feature>
<dbReference type="GO" id="GO:0016301">
    <property type="term" value="F:kinase activity"/>
    <property type="evidence" value="ECO:0007669"/>
    <property type="project" value="UniProtKB-UniRule"/>
</dbReference>
<comment type="cofactor">
    <cofactor evidence="1 11 14">
        <name>Mg(2+)</name>
        <dbReference type="ChEBI" id="CHEBI:18420"/>
    </cofactor>
</comment>
<feature type="binding site" evidence="13">
    <location>
        <position position="772"/>
    </location>
    <ligand>
        <name>substrate</name>
    </ligand>
</feature>
<accession>A0A926NP44</accession>
<dbReference type="EMBL" id="JACXAI010000059">
    <property type="protein sequence ID" value="MBD1383498.1"/>
    <property type="molecule type" value="Genomic_DNA"/>
</dbReference>
<evidence type="ECO:0000256" key="7">
    <source>
        <dbReference type="ARBA" id="ARBA00022741"/>
    </source>
</evidence>
<evidence type="ECO:0000256" key="1">
    <source>
        <dbReference type="ARBA" id="ARBA00001946"/>
    </source>
</evidence>
<keyword evidence="6 14" id="KW-0479">Metal-binding</keyword>
<dbReference type="Gene3D" id="3.30.1490.20">
    <property type="entry name" value="ATP-grasp fold, A domain"/>
    <property type="match status" value="1"/>
</dbReference>
<feature type="domain" description="PEP-utilising enzyme mobile" evidence="15">
    <location>
        <begin position="420"/>
        <end position="500"/>
    </location>
</feature>
<dbReference type="InterPro" id="IPR002192">
    <property type="entry name" value="PPDK_AMP/ATP-bd"/>
</dbReference>
<evidence type="ECO:0000256" key="6">
    <source>
        <dbReference type="ARBA" id="ARBA00022723"/>
    </source>
</evidence>